<comment type="caution">
    <text evidence="6">The sequence shown here is derived from an EMBL/GenBank/DDBJ whole genome shotgun (WGS) entry which is preliminary data.</text>
</comment>
<keyword evidence="7" id="KW-1185">Reference proteome</keyword>
<name>A0AAD7B5D5_9AGAR</name>
<protein>
    <recommendedName>
        <fullName evidence="5">MYND-type domain-containing protein</fullName>
    </recommendedName>
</protein>
<evidence type="ECO:0000313" key="6">
    <source>
        <dbReference type="EMBL" id="KAJ7610443.1"/>
    </source>
</evidence>
<gene>
    <name evidence="6" type="ORF">FB45DRAFT_1038006</name>
</gene>
<dbReference type="SUPFAM" id="SSF144232">
    <property type="entry name" value="HIT/MYND zinc finger-like"/>
    <property type="match status" value="1"/>
</dbReference>
<keyword evidence="1" id="KW-0479">Metal-binding</keyword>
<dbReference type="Proteomes" id="UP001221142">
    <property type="component" value="Unassembled WGS sequence"/>
</dbReference>
<proteinExistence type="predicted"/>
<sequence length="214" mass="24628">MLLLPAGPVYFHAVAAYRHALKDVQDLLLGDNFKQTVLYDPWQTFGTSAAEHLEALAQSPLFMGAKACDNQDCGLIDGADSLKRCSGCQVFYYCSVECQRNDWELRHRKACSTHDSLLLSKRAGLIYKERLFLRTLIHHKYIKERPSIYAQQIQVLSEYDPAVPRRPLHALRLLPVITVYPIDPEDEEAQERLHDLVDTESDEWEDLVRRAMTR</sequence>
<evidence type="ECO:0000256" key="1">
    <source>
        <dbReference type="ARBA" id="ARBA00022723"/>
    </source>
</evidence>
<evidence type="ECO:0000256" key="4">
    <source>
        <dbReference type="PROSITE-ProRule" id="PRU00134"/>
    </source>
</evidence>
<organism evidence="6 7">
    <name type="scientific">Roridomyces roridus</name>
    <dbReference type="NCBI Taxonomy" id="1738132"/>
    <lineage>
        <taxon>Eukaryota</taxon>
        <taxon>Fungi</taxon>
        <taxon>Dikarya</taxon>
        <taxon>Basidiomycota</taxon>
        <taxon>Agaricomycotina</taxon>
        <taxon>Agaricomycetes</taxon>
        <taxon>Agaricomycetidae</taxon>
        <taxon>Agaricales</taxon>
        <taxon>Marasmiineae</taxon>
        <taxon>Mycenaceae</taxon>
        <taxon>Roridomyces</taxon>
    </lineage>
</organism>
<dbReference type="InterPro" id="IPR002893">
    <property type="entry name" value="Znf_MYND"/>
</dbReference>
<keyword evidence="2 4" id="KW-0863">Zinc-finger</keyword>
<dbReference type="AlphaFoldDB" id="A0AAD7B5D5"/>
<dbReference type="GO" id="GO:0008270">
    <property type="term" value="F:zinc ion binding"/>
    <property type="evidence" value="ECO:0007669"/>
    <property type="project" value="UniProtKB-KW"/>
</dbReference>
<feature type="domain" description="MYND-type" evidence="5">
    <location>
        <begin position="70"/>
        <end position="111"/>
    </location>
</feature>
<dbReference type="Gene3D" id="6.10.140.2220">
    <property type="match status" value="1"/>
</dbReference>
<evidence type="ECO:0000259" key="5">
    <source>
        <dbReference type="PROSITE" id="PS50865"/>
    </source>
</evidence>
<dbReference type="EMBL" id="JARKIF010000035">
    <property type="protein sequence ID" value="KAJ7610443.1"/>
    <property type="molecule type" value="Genomic_DNA"/>
</dbReference>
<dbReference type="Pfam" id="PF01753">
    <property type="entry name" value="zf-MYND"/>
    <property type="match status" value="1"/>
</dbReference>
<evidence type="ECO:0000256" key="3">
    <source>
        <dbReference type="ARBA" id="ARBA00022833"/>
    </source>
</evidence>
<reference evidence="6" key="1">
    <citation type="submission" date="2023-03" db="EMBL/GenBank/DDBJ databases">
        <title>Massive genome expansion in bonnet fungi (Mycena s.s.) driven by repeated elements and novel gene families across ecological guilds.</title>
        <authorList>
            <consortium name="Lawrence Berkeley National Laboratory"/>
            <person name="Harder C.B."/>
            <person name="Miyauchi S."/>
            <person name="Viragh M."/>
            <person name="Kuo A."/>
            <person name="Thoen E."/>
            <person name="Andreopoulos B."/>
            <person name="Lu D."/>
            <person name="Skrede I."/>
            <person name="Drula E."/>
            <person name="Henrissat B."/>
            <person name="Morin E."/>
            <person name="Kohler A."/>
            <person name="Barry K."/>
            <person name="LaButti K."/>
            <person name="Morin E."/>
            <person name="Salamov A."/>
            <person name="Lipzen A."/>
            <person name="Mereny Z."/>
            <person name="Hegedus B."/>
            <person name="Baldrian P."/>
            <person name="Stursova M."/>
            <person name="Weitz H."/>
            <person name="Taylor A."/>
            <person name="Grigoriev I.V."/>
            <person name="Nagy L.G."/>
            <person name="Martin F."/>
            <person name="Kauserud H."/>
        </authorList>
    </citation>
    <scope>NUCLEOTIDE SEQUENCE</scope>
    <source>
        <strain evidence="6">9284</strain>
    </source>
</reference>
<evidence type="ECO:0000256" key="2">
    <source>
        <dbReference type="ARBA" id="ARBA00022771"/>
    </source>
</evidence>
<accession>A0AAD7B5D5</accession>
<evidence type="ECO:0000313" key="7">
    <source>
        <dbReference type="Proteomes" id="UP001221142"/>
    </source>
</evidence>
<dbReference type="PROSITE" id="PS50865">
    <property type="entry name" value="ZF_MYND_2"/>
    <property type="match status" value="1"/>
</dbReference>
<keyword evidence="3" id="KW-0862">Zinc</keyword>